<dbReference type="InterPro" id="IPR001387">
    <property type="entry name" value="Cro/C1-type_HTH"/>
</dbReference>
<dbReference type="SMART" id="SM00028">
    <property type="entry name" value="TPR"/>
    <property type="match status" value="3"/>
</dbReference>
<evidence type="ECO:0000259" key="1">
    <source>
        <dbReference type="PROSITE" id="PS50943"/>
    </source>
</evidence>
<dbReference type="InterPro" id="IPR027417">
    <property type="entry name" value="P-loop_NTPase"/>
</dbReference>
<dbReference type="InterPro" id="IPR011990">
    <property type="entry name" value="TPR-like_helical_dom_sf"/>
</dbReference>
<dbReference type="Gene3D" id="1.10.260.40">
    <property type="entry name" value="lambda repressor-like DNA-binding domains"/>
    <property type="match status" value="1"/>
</dbReference>
<dbReference type="SUPFAM" id="SSF47413">
    <property type="entry name" value="lambda repressor-like DNA-binding domains"/>
    <property type="match status" value="1"/>
</dbReference>
<organism evidence="2 3">
    <name type="scientific">Paenibacillus amylolyticus</name>
    <dbReference type="NCBI Taxonomy" id="1451"/>
    <lineage>
        <taxon>Bacteria</taxon>
        <taxon>Bacillati</taxon>
        <taxon>Bacillota</taxon>
        <taxon>Bacilli</taxon>
        <taxon>Bacillales</taxon>
        <taxon>Paenibacillaceae</taxon>
        <taxon>Paenibacillus</taxon>
    </lineage>
</organism>
<dbReference type="SUPFAM" id="SSF48452">
    <property type="entry name" value="TPR-like"/>
    <property type="match status" value="1"/>
</dbReference>
<reference evidence="2" key="1">
    <citation type="submission" date="2023-07" db="EMBL/GenBank/DDBJ databases">
        <title>Sorghum-associated microbial communities from plants grown in Nebraska, USA.</title>
        <authorList>
            <person name="Schachtman D."/>
        </authorList>
    </citation>
    <scope>NUCLEOTIDE SEQUENCE</scope>
    <source>
        <strain evidence="2">BE80</strain>
    </source>
</reference>
<dbReference type="SUPFAM" id="SSF52540">
    <property type="entry name" value="P-loop containing nucleoside triphosphate hydrolases"/>
    <property type="match status" value="1"/>
</dbReference>
<name>A0AAP5GXX5_PAEAM</name>
<dbReference type="Proteomes" id="UP001254832">
    <property type="component" value="Unassembled WGS sequence"/>
</dbReference>
<evidence type="ECO:0000313" key="2">
    <source>
        <dbReference type="EMBL" id="MDR6721765.1"/>
    </source>
</evidence>
<comment type="caution">
    <text evidence="2">The sequence shown here is derived from an EMBL/GenBank/DDBJ whole genome shotgun (WGS) entry which is preliminary data.</text>
</comment>
<dbReference type="GO" id="GO:0003677">
    <property type="term" value="F:DNA binding"/>
    <property type="evidence" value="ECO:0007669"/>
    <property type="project" value="InterPro"/>
</dbReference>
<dbReference type="GO" id="GO:0043531">
    <property type="term" value="F:ADP binding"/>
    <property type="evidence" value="ECO:0007669"/>
    <property type="project" value="InterPro"/>
</dbReference>
<dbReference type="PRINTS" id="PR00364">
    <property type="entry name" value="DISEASERSIST"/>
</dbReference>
<dbReference type="Gene3D" id="3.40.50.300">
    <property type="entry name" value="P-loop containing nucleotide triphosphate hydrolases"/>
    <property type="match status" value="1"/>
</dbReference>
<dbReference type="Gene3D" id="1.25.40.10">
    <property type="entry name" value="Tetratricopeptide repeat domain"/>
    <property type="match status" value="1"/>
</dbReference>
<dbReference type="CDD" id="cd00093">
    <property type="entry name" value="HTH_XRE"/>
    <property type="match status" value="1"/>
</dbReference>
<proteinExistence type="predicted"/>
<dbReference type="PROSITE" id="PS50943">
    <property type="entry name" value="HTH_CROC1"/>
    <property type="match status" value="1"/>
</dbReference>
<dbReference type="PANTHER" id="PTHR47691">
    <property type="entry name" value="REGULATOR-RELATED"/>
    <property type="match status" value="1"/>
</dbReference>
<dbReference type="InterPro" id="IPR010982">
    <property type="entry name" value="Lambda_DNA-bd_dom_sf"/>
</dbReference>
<dbReference type="EMBL" id="JAVDTR010000001">
    <property type="protein sequence ID" value="MDR6721765.1"/>
    <property type="molecule type" value="Genomic_DNA"/>
</dbReference>
<feature type="domain" description="HTH cro/C1-type" evidence="1">
    <location>
        <begin position="28"/>
        <end position="69"/>
    </location>
</feature>
<dbReference type="SMART" id="SM00530">
    <property type="entry name" value="HTH_XRE"/>
    <property type="match status" value="1"/>
</dbReference>
<protein>
    <submittedName>
        <fullName evidence="2">ATPase/transcriptional regulator with XRE-family HTH domain</fullName>
    </submittedName>
</protein>
<dbReference type="InterPro" id="IPR019734">
    <property type="entry name" value="TPR_rpt"/>
</dbReference>
<accession>A0AAP5GXX5</accession>
<sequence length="845" mass="95496">MEEGKLSKDWPHEWIKKIRSRPIRRGSAKRMRQIDLAKRVGVDPRTVQQWENGDRLPSVGNLKLIIQAFWEDGLFLEINPSQEAEQLWLAVKRFSEARSATGREFPDFDAAWFAMLAVTEVMETNFTREVKTTSSASVSATIHLPRLTSHFVGRNQAKVDIMERLRIHSLVSIVGSGGIGKTSLAAEVASSLIDVYPDGVWMFEFGVIHESHDLGQLLLATLGIQNQASQTDLQAVMDRIADRKMLFIFDNCEHLIDAIAATAESLLSVAPELTILATSREPFNITGEWVYRIPPLSYPGDDRSLQELNEEELLAFEAVQLFLERARIAVPQFQPTLAALKRVGAICKKVEGIPLAIELAVARMNMLTLEQIEERLASLLSLLTAGKRTAAPRHQTLRSTIDWSYNLLSGKERLLLRRLSVFAGGFTLEAAEDVCICEPGMPDHEDRIIREDMLDLLSGLVNKSLVSTEIGEDYGMIRYFMLQAIKEYAGEKLREDSNERKQYALSERHAQFYIQCLVREEPKFRTRDREACIEAVRRDYTNLRSALQWSYANPQAHSYGLHMVSKLYWFWLHEGRLTEGLFWLERFLDSSNDVNPAVLNGAKALHGQAVIQFIQGNMEGAMNAATRSVELARHLQEESLLASCLRLSAFLHIKMQHIEEAETLVEQSIDTARSAEDSWNLASSLHAYGRLRLEQQNYDEATVFLKESVQLFESVHDQWEVSGPYECLGYAALKLGDVELSIAYFKKSIVTSQIYSGSWVLSRGLEGIGLALYAKNALFEATVLLGAAAKGRQNFDAENKPNFPAEYEEAIFALQHTVSDLEFREWWTKGRDMPQAQALAYALEI</sequence>
<dbReference type="Pfam" id="PF01381">
    <property type="entry name" value="HTH_3"/>
    <property type="match status" value="1"/>
</dbReference>
<dbReference type="PANTHER" id="PTHR47691:SF3">
    <property type="entry name" value="HTH-TYPE TRANSCRIPTIONAL REGULATOR RV0890C-RELATED"/>
    <property type="match status" value="1"/>
</dbReference>
<gene>
    <name evidence="2" type="ORF">J2W91_000213</name>
</gene>
<dbReference type="AlphaFoldDB" id="A0AAP5GXX5"/>
<evidence type="ECO:0000313" key="3">
    <source>
        <dbReference type="Proteomes" id="UP001254832"/>
    </source>
</evidence>